<organism evidence="2 3">
    <name type="scientific">Macrostomum lignano</name>
    <dbReference type="NCBI Taxonomy" id="282301"/>
    <lineage>
        <taxon>Eukaryota</taxon>
        <taxon>Metazoa</taxon>
        <taxon>Spiralia</taxon>
        <taxon>Lophotrochozoa</taxon>
        <taxon>Platyhelminthes</taxon>
        <taxon>Rhabditophora</taxon>
        <taxon>Macrostomorpha</taxon>
        <taxon>Macrostomida</taxon>
        <taxon>Macrostomidae</taxon>
        <taxon>Macrostomum</taxon>
    </lineage>
</organism>
<feature type="compositionally biased region" description="Low complexity" evidence="1">
    <location>
        <begin position="209"/>
        <end position="220"/>
    </location>
</feature>
<feature type="compositionally biased region" description="Polar residues" evidence="1">
    <location>
        <begin position="295"/>
        <end position="305"/>
    </location>
</feature>
<feature type="compositionally biased region" description="Basic residues" evidence="1">
    <location>
        <begin position="103"/>
        <end position="115"/>
    </location>
</feature>
<feature type="compositionally biased region" description="Basic and acidic residues" evidence="1">
    <location>
        <begin position="47"/>
        <end position="68"/>
    </location>
</feature>
<feature type="region of interest" description="Disordered" evidence="1">
    <location>
        <begin position="97"/>
        <end position="330"/>
    </location>
</feature>
<feature type="compositionally biased region" description="Polar residues" evidence="1">
    <location>
        <begin position="35"/>
        <end position="46"/>
    </location>
</feature>
<evidence type="ECO:0000256" key="1">
    <source>
        <dbReference type="SAM" id="MobiDB-lite"/>
    </source>
</evidence>
<feature type="compositionally biased region" description="Polar residues" evidence="1">
    <location>
        <begin position="191"/>
        <end position="203"/>
    </location>
</feature>
<evidence type="ECO:0000313" key="2">
    <source>
        <dbReference type="Proteomes" id="UP000095280"/>
    </source>
</evidence>
<feature type="region of interest" description="Disordered" evidence="1">
    <location>
        <begin position="1"/>
        <end position="68"/>
    </location>
</feature>
<protein>
    <submittedName>
        <fullName evidence="3">ANK_REP_REGION domain-containing protein</fullName>
    </submittedName>
</protein>
<keyword evidence="2" id="KW-1185">Reference proteome</keyword>
<feature type="compositionally biased region" description="Basic residues" evidence="1">
    <location>
        <begin position="272"/>
        <end position="289"/>
    </location>
</feature>
<evidence type="ECO:0000313" key="3">
    <source>
        <dbReference type="WBParaSite" id="maker-unitig_28620-snap-gene-0.4-mRNA-1"/>
    </source>
</evidence>
<feature type="compositionally biased region" description="Low complexity" evidence="1">
    <location>
        <begin position="239"/>
        <end position="252"/>
    </location>
</feature>
<name>A0A1I8FBV2_9PLAT</name>
<sequence>QGGSRNARQRRETRELANSTNHDSKSGKYFCESSVLETDNPQTMSHNSREARDTPRLSKGLDTKTESRLKSESLFKNVRTKSNSRLRLIRRRKRLNLEQRLTPRARKTPRVRRTLRASQRLSYPHYANQVEDEPTKKSDSKSKTKTESKTKSESANKEKPPLRHVDHPLKVGLWQQGGRRGTAKRPGNASELGNQADHTGTSAEEQQEQPKVQQPNEVPQSRTNKTETTSKSGIFLTMSRSPASVAEAAARAQTPVQVGTGLRRASASSSRRFGRSTRQCRKLAPKQRRAGGSENPESSHNQESPASAMEKANDQSAPEEAHPEQAGRTDGLARVCRSHFGNKIAYEEDQSVMIPDDVNPNILPNKNNPLYNTTAALDKLDKFPTLKMLATANIILKMKDIVIGTTSKSEAQQARRRHTTIRKEKMGAIERVVSRFARIGSAISRAQDEWRHVVWVGKKKANHIIRYLNRNVATLLIVSWRHIRQGQAGAKLLYVQCLQDFSNRPMMISKARHLSASAAYLYKGYGFRFFRTAAEFKSSNHMTEAKRRPGTTLWCNDLWINSFLFNERNWTFELFLLVVDMKMFVCTYRTAEKEKLNGPDALNTNVSMKKRTIAPKSCRPSSRKKKSFRESRSRSSTLDSELVKLSRTKSGTRSAASRSSRLDLCVDEDMKHSGQEAHGLRVAASRLRSLIRHSTKESALSTQQIKNVDRRKKACLAYEDCRSRGAAALKRKRNAKERGGVLMNFAFKTRVITLASFLTLYKDNCRVLIFLRFYSMLELTKAKSTPERCQVDTESLVFSTVALLVKDE</sequence>
<feature type="region of interest" description="Disordered" evidence="1">
    <location>
        <begin position="598"/>
        <end position="656"/>
    </location>
</feature>
<dbReference type="WBParaSite" id="maker-unitig_28620-snap-gene-0.4-mRNA-1">
    <property type="protein sequence ID" value="maker-unitig_28620-snap-gene-0.4-mRNA-1"/>
    <property type="gene ID" value="maker-unitig_28620-snap-gene-0.4"/>
</dbReference>
<feature type="compositionally biased region" description="Polar residues" evidence="1">
    <location>
        <begin position="221"/>
        <end position="232"/>
    </location>
</feature>
<dbReference type="Proteomes" id="UP000095280">
    <property type="component" value="Unplaced"/>
</dbReference>
<reference evidence="3" key="1">
    <citation type="submission" date="2016-11" db="UniProtKB">
        <authorList>
            <consortium name="WormBaseParasite"/>
        </authorList>
    </citation>
    <scope>IDENTIFICATION</scope>
</reference>
<proteinExistence type="predicted"/>
<dbReference type="AlphaFoldDB" id="A0A1I8FBV2"/>
<accession>A0A1I8FBV2</accession>
<feature type="compositionally biased region" description="Basic and acidic residues" evidence="1">
    <location>
        <begin position="133"/>
        <end position="169"/>
    </location>
</feature>